<dbReference type="InterPro" id="IPR006439">
    <property type="entry name" value="HAD-SF_hydro_IA"/>
</dbReference>
<dbReference type="InterPro" id="IPR052550">
    <property type="entry name" value="Pyrimidine_5'-ntase_YjjG"/>
</dbReference>
<keyword evidence="1" id="KW-0378">Hydrolase</keyword>
<dbReference type="NCBIfam" id="TIGR01549">
    <property type="entry name" value="HAD-SF-IA-v1"/>
    <property type="match status" value="1"/>
</dbReference>
<dbReference type="HOGENOM" id="CLU_045011_8_2_11"/>
<accession>Q2JBB3</accession>
<name>Q2JBB3_FRACC</name>
<dbReference type="AlphaFoldDB" id="Q2JBB3"/>
<evidence type="ECO:0000313" key="2">
    <source>
        <dbReference type="Proteomes" id="UP000001937"/>
    </source>
</evidence>
<protein>
    <submittedName>
        <fullName evidence="1">Haloacid dehalogenase-like hydrolase</fullName>
    </submittedName>
</protein>
<sequence>MTTICHLMPLTDHLWPPDPAMAARLRGEARERWGAGPHHGYCRQVGISSWEGLWLDPDLAAGPPGFAAWIIRYQRQVRAPYDDANTLAEEYRSLRAEFATPYPDVPEALRRLGIDHEIWVVTNGDGEVQRRKLRLSGLDVLADRVFVSADIGAAKPDPASYAAAEEALAASALRVALVIGDSATKDLAPALERGWPLLGVRRSPASSAAPDRGVTWIPDLSGIAPKRGPQRVVNQQLDASFLIGRVSKRS</sequence>
<dbReference type="InterPro" id="IPR023214">
    <property type="entry name" value="HAD_sf"/>
</dbReference>
<dbReference type="PANTHER" id="PTHR47478:SF1">
    <property type="entry name" value="PYRIMIDINE 5'-NUCLEOTIDASE YJJG"/>
    <property type="match status" value="1"/>
</dbReference>
<reference evidence="1 2" key="1">
    <citation type="journal article" date="2007" name="Genome Res.">
        <title>Genome characteristics of facultatively symbiotic Frankia sp. strains reflect host range and host plant biogeography.</title>
        <authorList>
            <person name="Normand P."/>
            <person name="Lapierre P."/>
            <person name="Tisa L.S."/>
            <person name="Gogarten J.P."/>
            <person name="Alloisio N."/>
            <person name="Bagnarol E."/>
            <person name="Bassi C.A."/>
            <person name="Berry A.M."/>
            <person name="Bickhart D.M."/>
            <person name="Choisne N."/>
            <person name="Couloux A."/>
            <person name="Cournoyer B."/>
            <person name="Cruveiller S."/>
            <person name="Daubin V."/>
            <person name="Demange N."/>
            <person name="Francino M.P."/>
            <person name="Goltsman E."/>
            <person name="Huang Y."/>
            <person name="Kopp O.R."/>
            <person name="Labarre L."/>
            <person name="Lapidus A."/>
            <person name="Lavire C."/>
            <person name="Marechal J."/>
            <person name="Martinez M."/>
            <person name="Mastronunzio J.E."/>
            <person name="Mullin B.C."/>
            <person name="Niemann J."/>
            <person name="Pujic P."/>
            <person name="Rawnsley T."/>
            <person name="Rouy Z."/>
            <person name="Schenowitz C."/>
            <person name="Sellstedt A."/>
            <person name="Tavares F."/>
            <person name="Tomkins J.P."/>
            <person name="Vallenet D."/>
            <person name="Valverde C."/>
            <person name="Wall L.G."/>
            <person name="Wang Y."/>
            <person name="Medigue C."/>
            <person name="Benson D.R."/>
        </authorList>
    </citation>
    <scope>NUCLEOTIDE SEQUENCE [LARGE SCALE GENOMIC DNA]</scope>
    <source>
        <strain evidence="2">DSM 45818 / CECT 9043 / CcI3</strain>
    </source>
</reference>
<dbReference type="KEGG" id="fra:Francci3_2055"/>
<dbReference type="Pfam" id="PF00702">
    <property type="entry name" value="Hydrolase"/>
    <property type="match status" value="1"/>
</dbReference>
<proteinExistence type="predicted"/>
<gene>
    <name evidence="1" type="ordered locus">Francci3_2055</name>
</gene>
<dbReference type="Gene3D" id="1.20.120.710">
    <property type="entry name" value="Haloacid dehalogenase hydrolase-like domain"/>
    <property type="match status" value="1"/>
</dbReference>
<dbReference type="Gene3D" id="3.40.50.1000">
    <property type="entry name" value="HAD superfamily/HAD-like"/>
    <property type="match status" value="1"/>
</dbReference>
<keyword evidence="2" id="KW-1185">Reference proteome</keyword>
<dbReference type="SUPFAM" id="SSF56784">
    <property type="entry name" value="HAD-like"/>
    <property type="match status" value="1"/>
</dbReference>
<dbReference type="Proteomes" id="UP000001937">
    <property type="component" value="Chromosome"/>
</dbReference>
<evidence type="ECO:0000313" key="1">
    <source>
        <dbReference type="EMBL" id="ABD11429.1"/>
    </source>
</evidence>
<dbReference type="PANTHER" id="PTHR47478">
    <property type="match status" value="1"/>
</dbReference>
<organism evidence="1 2">
    <name type="scientific">Frankia casuarinae (strain DSM 45818 / CECT 9043 / HFP020203 / CcI3)</name>
    <dbReference type="NCBI Taxonomy" id="106370"/>
    <lineage>
        <taxon>Bacteria</taxon>
        <taxon>Bacillati</taxon>
        <taxon>Actinomycetota</taxon>
        <taxon>Actinomycetes</taxon>
        <taxon>Frankiales</taxon>
        <taxon>Frankiaceae</taxon>
        <taxon>Frankia</taxon>
    </lineage>
</organism>
<dbReference type="EMBL" id="CP000249">
    <property type="protein sequence ID" value="ABD11429.1"/>
    <property type="molecule type" value="Genomic_DNA"/>
</dbReference>
<dbReference type="eggNOG" id="COG1011">
    <property type="taxonomic scope" value="Bacteria"/>
</dbReference>
<dbReference type="GO" id="GO:0016787">
    <property type="term" value="F:hydrolase activity"/>
    <property type="evidence" value="ECO:0007669"/>
    <property type="project" value="UniProtKB-KW"/>
</dbReference>
<dbReference type="InterPro" id="IPR036412">
    <property type="entry name" value="HAD-like_sf"/>
</dbReference>